<sequence>MLFDAKDLDSCVAKLSFNMTNQPPTRQKAQRNGLNVTGGTLFPIQPTDLAPSDFYLFGPLKRHLRGKKFDDEDELIDEVRGWLGRFEKTNEMLINFNMLSAGRYEATVKEFQKHTQLLFEMKKDLNGIFRRIRMIKNRLEKAYPDAFAVCSHTYNVASEDEEEEEEEGENNEESQQHRKMPRGFQPDLPDAQDEITHNGAERHQPGPHKTDIPKKEFPSSYNPAVGKVKTSTPVTSDNVQEEKSAESSMSQKS</sequence>
<dbReference type="InterPro" id="IPR039843">
    <property type="entry name" value="KXD1-like"/>
</dbReference>
<feature type="compositionally biased region" description="Polar residues" evidence="2">
    <location>
        <begin position="229"/>
        <end position="238"/>
    </location>
</feature>
<keyword evidence="5" id="KW-1185">Reference proteome</keyword>
<feature type="domain" description="KxDL" evidence="3">
    <location>
        <begin position="82"/>
        <end position="147"/>
    </location>
</feature>
<evidence type="ECO:0000313" key="5">
    <source>
        <dbReference type="Proteomes" id="UP000735302"/>
    </source>
</evidence>
<dbReference type="InterPro" id="IPR036397">
    <property type="entry name" value="RNaseH_sf"/>
</dbReference>
<evidence type="ECO:0000256" key="2">
    <source>
        <dbReference type="SAM" id="MobiDB-lite"/>
    </source>
</evidence>
<feature type="compositionally biased region" description="Acidic residues" evidence="2">
    <location>
        <begin position="158"/>
        <end position="172"/>
    </location>
</feature>
<organism evidence="4 5">
    <name type="scientific">Plakobranchus ocellatus</name>
    <dbReference type="NCBI Taxonomy" id="259542"/>
    <lineage>
        <taxon>Eukaryota</taxon>
        <taxon>Metazoa</taxon>
        <taxon>Spiralia</taxon>
        <taxon>Lophotrochozoa</taxon>
        <taxon>Mollusca</taxon>
        <taxon>Gastropoda</taxon>
        <taxon>Heterobranchia</taxon>
        <taxon>Euthyneura</taxon>
        <taxon>Panpulmonata</taxon>
        <taxon>Sacoglossa</taxon>
        <taxon>Placobranchoidea</taxon>
        <taxon>Plakobranchidae</taxon>
        <taxon>Plakobranchus</taxon>
    </lineage>
</organism>
<comment type="similarity">
    <text evidence="1">Belongs to the KXD1 family.</text>
</comment>
<evidence type="ECO:0000313" key="4">
    <source>
        <dbReference type="EMBL" id="GFO31882.1"/>
    </source>
</evidence>
<feature type="compositionally biased region" description="Basic and acidic residues" evidence="2">
    <location>
        <begin position="194"/>
        <end position="217"/>
    </location>
</feature>
<dbReference type="EMBL" id="BLXT01006479">
    <property type="protein sequence ID" value="GFO31882.1"/>
    <property type="molecule type" value="Genomic_DNA"/>
</dbReference>
<reference evidence="4 5" key="1">
    <citation type="journal article" date="2021" name="Elife">
        <title>Chloroplast acquisition without the gene transfer in kleptoplastic sea slugs, Plakobranchus ocellatus.</title>
        <authorList>
            <person name="Maeda T."/>
            <person name="Takahashi S."/>
            <person name="Yoshida T."/>
            <person name="Shimamura S."/>
            <person name="Takaki Y."/>
            <person name="Nagai Y."/>
            <person name="Toyoda A."/>
            <person name="Suzuki Y."/>
            <person name="Arimoto A."/>
            <person name="Ishii H."/>
            <person name="Satoh N."/>
            <person name="Nishiyama T."/>
            <person name="Hasebe M."/>
            <person name="Maruyama T."/>
            <person name="Minagawa J."/>
            <person name="Obokata J."/>
            <person name="Shigenobu S."/>
        </authorList>
    </citation>
    <scope>NUCLEOTIDE SEQUENCE [LARGE SCALE GENOMIC DNA]</scope>
</reference>
<name>A0AAV4CK28_9GAST</name>
<gene>
    <name evidence="4" type="ORF">PoB_005838700</name>
</gene>
<proteinExistence type="inferred from homology"/>
<dbReference type="PANTHER" id="PTHR13511">
    <property type="entry name" value="KXDL MOTIF-CONTAINING PROTEIN 1"/>
    <property type="match status" value="1"/>
</dbReference>
<dbReference type="GO" id="GO:0003676">
    <property type="term" value="F:nucleic acid binding"/>
    <property type="evidence" value="ECO:0007669"/>
    <property type="project" value="InterPro"/>
</dbReference>
<dbReference type="GO" id="GO:0032418">
    <property type="term" value="P:lysosome localization"/>
    <property type="evidence" value="ECO:0007669"/>
    <property type="project" value="TreeGrafter"/>
</dbReference>
<dbReference type="PANTHER" id="PTHR13511:SF0">
    <property type="entry name" value="KXDL MOTIF-CONTAINING PROTEIN 1"/>
    <property type="match status" value="1"/>
</dbReference>
<dbReference type="Pfam" id="PF10241">
    <property type="entry name" value="KxDL"/>
    <property type="match status" value="1"/>
</dbReference>
<feature type="region of interest" description="Disordered" evidence="2">
    <location>
        <begin position="156"/>
        <end position="253"/>
    </location>
</feature>
<protein>
    <submittedName>
        <fullName evidence="4">Kxdl motif-containing protein 1-like</fullName>
    </submittedName>
</protein>
<dbReference type="Gene3D" id="3.30.420.10">
    <property type="entry name" value="Ribonuclease H-like superfamily/Ribonuclease H"/>
    <property type="match status" value="1"/>
</dbReference>
<comment type="caution">
    <text evidence="4">The sequence shown here is derived from an EMBL/GenBank/DDBJ whole genome shotgun (WGS) entry which is preliminary data.</text>
</comment>
<evidence type="ECO:0000256" key="1">
    <source>
        <dbReference type="ARBA" id="ARBA00005913"/>
    </source>
</evidence>
<dbReference type="GO" id="GO:0099078">
    <property type="term" value="C:BORC complex"/>
    <property type="evidence" value="ECO:0007669"/>
    <property type="project" value="TreeGrafter"/>
</dbReference>
<accession>A0AAV4CK28</accession>
<dbReference type="InterPro" id="IPR019371">
    <property type="entry name" value="KxDL_dom"/>
</dbReference>
<dbReference type="Proteomes" id="UP000735302">
    <property type="component" value="Unassembled WGS sequence"/>
</dbReference>
<dbReference type="AlphaFoldDB" id="A0AAV4CK28"/>
<evidence type="ECO:0000259" key="3">
    <source>
        <dbReference type="Pfam" id="PF10241"/>
    </source>
</evidence>